<dbReference type="InterPro" id="IPR041667">
    <property type="entry name" value="Cupin_8"/>
</dbReference>
<reference evidence="2" key="1">
    <citation type="submission" date="2021-06" db="EMBL/GenBank/DDBJ databases">
        <authorList>
            <consortium name="DOE Joint Genome Institute"/>
            <person name="Mondo S.J."/>
            <person name="Amses K.R."/>
            <person name="Simmons D.R."/>
            <person name="Longcore J.E."/>
            <person name="Seto K."/>
            <person name="Alves G.H."/>
            <person name="Bonds A.E."/>
            <person name="Quandt C.A."/>
            <person name="Davis W.J."/>
            <person name="Chang Y."/>
            <person name="Letcher P.M."/>
            <person name="Powell M.J."/>
            <person name="Kuo A."/>
            <person name="Labutti K."/>
            <person name="Pangilinan J."/>
            <person name="Andreopoulos W."/>
            <person name="Tritt A."/>
            <person name="Riley R."/>
            <person name="Hundley H."/>
            <person name="Johnson J."/>
            <person name="Lipzen A."/>
            <person name="Barry K."/>
            <person name="Berbee M.L."/>
            <person name="Buchler N.E."/>
            <person name="Grigoriev I.V."/>
            <person name="Spatafora J.W."/>
            <person name="Stajich J.E."/>
            <person name="James T.Y."/>
        </authorList>
    </citation>
    <scope>NUCLEOTIDE SEQUENCE</scope>
    <source>
        <strain evidence="2">AG</strain>
    </source>
</reference>
<proteinExistence type="predicted"/>
<gene>
    <name evidence="2" type="ORF">K450DRAFT_275518</name>
</gene>
<keyword evidence="3" id="KW-1185">Reference proteome</keyword>
<dbReference type="InterPro" id="IPR003347">
    <property type="entry name" value="JmjC_dom"/>
</dbReference>
<dbReference type="Proteomes" id="UP001206595">
    <property type="component" value="Unassembled WGS sequence"/>
</dbReference>
<dbReference type="AlphaFoldDB" id="A0AAD5E315"/>
<comment type="caution">
    <text evidence="2">The sequence shown here is derived from an EMBL/GenBank/DDBJ whole genome shotgun (WGS) entry which is preliminary data.</text>
</comment>
<dbReference type="PROSITE" id="PS51184">
    <property type="entry name" value="JMJC"/>
    <property type="match status" value="1"/>
</dbReference>
<accession>A0AAD5E315</accession>
<evidence type="ECO:0000313" key="3">
    <source>
        <dbReference type="Proteomes" id="UP001206595"/>
    </source>
</evidence>
<evidence type="ECO:0000313" key="2">
    <source>
        <dbReference type="EMBL" id="KAI8575546.1"/>
    </source>
</evidence>
<dbReference type="EMBL" id="MU620977">
    <property type="protein sequence ID" value="KAI8575546.1"/>
    <property type="molecule type" value="Genomic_DNA"/>
</dbReference>
<dbReference type="SUPFAM" id="SSF51197">
    <property type="entry name" value="Clavaminate synthase-like"/>
    <property type="match status" value="1"/>
</dbReference>
<dbReference type="PANTHER" id="PTHR12461:SF90">
    <property type="entry name" value="JUMONJI-LIKE PROTEIN"/>
    <property type="match status" value="1"/>
</dbReference>
<dbReference type="RefSeq" id="XP_051440550.1">
    <property type="nucleotide sequence ID" value="XM_051593171.1"/>
</dbReference>
<feature type="domain" description="JmjC" evidence="1">
    <location>
        <begin position="96"/>
        <end position="264"/>
    </location>
</feature>
<organism evidence="2 3">
    <name type="scientific">Umbelopsis ramanniana AG</name>
    <dbReference type="NCBI Taxonomy" id="1314678"/>
    <lineage>
        <taxon>Eukaryota</taxon>
        <taxon>Fungi</taxon>
        <taxon>Fungi incertae sedis</taxon>
        <taxon>Mucoromycota</taxon>
        <taxon>Mucoromycotina</taxon>
        <taxon>Umbelopsidomycetes</taxon>
        <taxon>Umbelopsidales</taxon>
        <taxon>Umbelopsidaceae</taxon>
        <taxon>Umbelopsis</taxon>
    </lineage>
</organism>
<sequence length="267" mass="29951">MPVPVPAPITYTPVPIVEAKNLSESTFRLKYRSRKPVVIRGIVPSDLWFKQEDIIKKLKTPTVMIAHDNANFIDNDKYVSKRSAEDITVADIAQASSKQRLYLRSIVPEDVKDGLGLPLLQEIANVGSFKDDLMRLWLSSAGCITPLHYDRCHGTLLQLAGTKRFVIFSGDDTRQLYPCDGLNGPTHASRARYIGRHLDTQPSTILQQWPKLRDTDPWLVDLQPGDLLYTPPGFWHEVTSTSVSLSVTVPWDMTAQEIACVPAHMAF</sequence>
<dbReference type="GeneID" id="75918513"/>
<dbReference type="Pfam" id="PF13621">
    <property type="entry name" value="Cupin_8"/>
    <property type="match status" value="1"/>
</dbReference>
<name>A0AAD5E315_UMBRA</name>
<evidence type="ECO:0000259" key="1">
    <source>
        <dbReference type="PROSITE" id="PS51184"/>
    </source>
</evidence>
<dbReference type="PANTHER" id="PTHR12461">
    <property type="entry name" value="HYPOXIA-INDUCIBLE FACTOR 1 ALPHA INHIBITOR-RELATED"/>
    <property type="match status" value="1"/>
</dbReference>
<dbReference type="SMART" id="SM00558">
    <property type="entry name" value="JmjC"/>
    <property type="match status" value="1"/>
</dbReference>
<reference evidence="2" key="2">
    <citation type="journal article" date="2022" name="Proc. Natl. Acad. Sci. U.S.A.">
        <title>Diploid-dominant life cycles characterize the early evolution of Fungi.</title>
        <authorList>
            <person name="Amses K.R."/>
            <person name="Simmons D.R."/>
            <person name="Longcore J.E."/>
            <person name="Mondo S.J."/>
            <person name="Seto K."/>
            <person name="Jeronimo G.H."/>
            <person name="Bonds A.E."/>
            <person name="Quandt C.A."/>
            <person name="Davis W.J."/>
            <person name="Chang Y."/>
            <person name="Federici B.A."/>
            <person name="Kuo A."/>
            <person name="LaButti K."/>
            <person name="Pangilinan J."/>
            <person name="Andreopoulos W."/>
            <person name="Tritt A."/>
            <person name="Riley R."/>
            <person name="Hundley H."/>
            <person name="Johnson J."/>
            <person name="Lipzen A."/>
            <person name="Barry K."/>
            <person name="Lang B.F."/>
            <person name="Cuomo C.A."/>
            <person name="Buchler N.E."/>
            <person name="Grigoriev I.V."/>
            <person name="Spatafora J.W."/>
            <person name="Stajich J.E."/>
            <person name="James T.Y."/>
        </authorList>
    </citation>
    <scope>NUCLEOTIDE SEQUENCE</scope>
    <source>
        <strain evidence="2">AG</strain>
    </source>
</reference>
<dbReference type="Gene3D" id="2.60.120.650">
    <property type="entry name" value="Cupin"/>
    <property type="match status" value="1"/>
</dbReference>
<protein>
    <recommendedName>
        <fullName evidence="1">JmjC domain-containing protein</fullName>
    </recommendedName>
</protein>